<comment type="caution">
    <text evidence="2">The sequence shown here is derived from an EMBL/GenBank/DDBJ whole genome shotgun (WGS) entry which is preliminary data.</text>
</comment>
<keyword evidence="2" id="KW-0808">Transferase</keyword>
<dbReference type="OrthoDB" id="6385861at2"/>
<feature type="domain" description="Spore protein YkvP/CgeB glycosyl transferase-like" evidence="1">
    <location>
        <begin position="204"/>
        <end position="284"/>
    </location>
</feature>
<dbReference type="PANTHER" id="PTHR12526:SF630">
    <property type="entry name" value="GLYCOSYLTRANSFERASE"/>
    <property type="match status" value="1"/>
</dbReference>
<sequence length="359" mass="41382">MKIAYIVNHDLSKQDGVTKKVTMQVDFWRQKGHVVEIFCTNFSGNKSDYGFKCYSDFGRFFIRRDIVKDLSSFGPDIVYFRYSAFGFTLLKILSQYKCIGEANTFEVEEFWGLFKKYKRIKFFLLWLANKYLRPIIILKSKGLVTVTHQMAIADSNKLYNKHVIGIPNGINTTKYKTLKRPSTDSSTQLFFMGSPNQPWHGVDLIEALAKELPHIEFHIVGLEGEGLNNVHYHGYLKSDKYMKLLENCHICIGSLALFRNGMDEGSPLKVREYIALGFPVVVGYEDTSIIDSGMNYSWFKKVDFKGDSLAHIAKELDVFCSKSKDFVVSEEDKYFFSLEHTEGKRLSFFDDVYRLQGEG</sequence>
<dbReference type="Proteomes" id="UP000253769">
    <property type="component" value="Unassembled WGS sequence"/>
</dbReference>
<dbReference type="EMBL" id="QQOH01000002">
    <property type="protein sequence ID" value="RDE22580.1"/>
    <property type="molecule type" value="Genomic_DNA"/>
</dbReference>
<evidence type="ECO:0000259" key="1">
    <source>
        <dbReference type="Pfam" id="PF13524"/>
    </source>
</evidence>
<dbReference type="Pfam" id="PF13524">
    <property type="entry name" value="Glyco_trans_1_2"/>
    <property type="match status" value="1"/>
</dbReference>
<keyword evidence="3" id="KW-1185">Reference proteome</keyword>
<organism evidence="2 3">
    <name type="scientific">Motiliproteus coralliicola</name>
    <dbReference type="NCBI Taxonomy" id="2283196"/>
    <lineage>
        <taxon>Bacteria</taxon>
        <taxon>Pseudomonadati</taxon>
        <taxon>Pseudomonadota</taxon>
        <taxon>Gammaproteobacteria</taxon>
        <taxon>Oceanospirillales</taxon>
        <taxon>Oceanospirillaceae</taxon>
        <taxon>Motiliproteus</taxon>
    </lineage>
</organism>
<evidence type="ECO:0000313" key="2">
    <source>
        <dbReference type="EMBL" id="RDE22580.1"/>
    </source>
</evidence>
<dbReference type="GO" id="GO:0016740">
    <property type="term" value="F:transferase activity"/>
    <property type="evidence" value="ECO:0007669"/>
    <property type="project" value="UniProtKB-KW"/>
</dbReference>
<dbReference type="Gene3D" id="3.40.50.2000">
    <property type="entry name" value="Glycogen Phosphorylase B"/>
    <property type="match status" value="2"/>
</dbReference>
<protein>
    <submittedName>
        <fullName evidence="2">Glycosyltransferase</fullName>
    </submittedName>
</protein>
<reference evidence="2 3" key="1">
    <citation type="submission" date="2018-07" db="EMBL/GenBank/DDBJ databases">
        <title>Motiliproteus coralliicola sp. nov., a bacterium isolated from Coral.</title>
        <authorList>
            <person name="Wang G."/>
        </authorList>
    </citation>
    <scope>NUCLEOTIDE SEQUENCE [LARGE SCALE GENOMIC DNA]</scope>
    <source>
        <strain evidence="2 3">C34</strain>
    </source>
</reference>
<name>A0A369WKJ5_9GAMM</name>
<proteinExistence type="predicted"/>
<dbReference type="InterPro" id="IPR055259">
    <property type="entry name" value="YkvP/CgeB_Glyco_trans-like"/>
</dbReference>
<evidence type="ECO:0000313" key="3">
    <source>
        <dbReference type="Proteomes" id="UP000253769"/>
    </source>
</evidence>
<dbReference type="AlphaFoldDB" id="A0A369WKJ5"/>
<dbReference type="PANTHER" id="PTHR12526">
    <property type="entry name" value="GLYCOSYLTRANSFERASE"/>
    <property type="match status" value="1"/>
</dbReference>
<accession>A0A369WKJ5</accession>
<dbReference type="SUPFAM" id="SSF53756">
    <property type="entry name" value="UDP-Glycosyltransferase/glycogen phosphorylase"/>
    <property type="match status" value="1"/>
</dbReference>
<gene>
    <name evidence="2" type="ORF">DV711_08290</name>
</gene>